<dbReference type="Pfam" id="PF13385">
    <property type="entry name" value="Laminin_G_3"/>
    <property type="match status" value="1"/>
</dbReference>
<accession>A0A1G2N138</accession>
<sequence>MKISSFSPVSLQTLGARGHTRAFTLIELLVVISIIGMLSSVVFASLQSARQKGIVGAGIKFATYNHRLLGADAIVAYNFNEAPGTTALDTSGNGFTATLGSGCVNPSYCRPTPADSPSGSGNSLVLDGTALQYASYGRAAPLSPLTSTSLTSITASVWIKPTTISNYDAVLAVSSSAVTALSNRNLYIDLRNGGLYVDSASDSGSCSYTFSNAVVINKWYNVTVSINGNAGTVYLNGKVLGPLSGCDGFSPAISPRGIFIGSSSNAGNDLFHGLIDDVMVYNRNLATSEIEQIYAEGAAKHNLAIEK</sequence>
<protein>
    <recommendedName>
        <fullName evidence="4">LamG-like jellyroll fold domain-containing protein</fullName>
    </recommendedName>
</protein>
<evidence type="ECO:0000313" key="2">
    <source>
        <dbReference type="EMBL" id="OHA29032.1"/>
    </source>
</evidence>
<comment type="caution">
    <text evidence="2">The sequence shown here is derived from an EMBL/GenBank/DDBJ whole genome shotgun (WGS) entry which is preliminary data.</text>
</comment>
<dbReference type="SUPFAM" id="SSF49899">
    <property type="entry name" value="Concanavalin A-like lectins/glucanases"/>
    <property type="match status" value="1"/>
</dbReference>
<evidence type="ECO:0008006" key="4">
    <source>
        <dbReference type="Google" id="ProtNLM"/>
    </source>
</evidence>
<evidence type="ECO:0000256" key="1">
    <source>
        <dbReference type="SAM" id="Phobius"/>
    </source>
</evidence>
<proteinExistence type="predicted"/>
<dbReference type="Proteomes" id="UP000178089">
    <property type="component" value="Unassembled WGS sequence"/>
</dbReference>
<dbReference type="InterPro" id="IPR013320">
    <property type="entry name" value="ConA-like_dom_sf"/>
</dbReference>
<keyword evidence="1" id="KW-0812">Transmembrane</keyword>
<organism evidence="2 3">
    <name type="scientific">Candidatus Taylorbacteria bacterium RIFCSPHIGHO2_12_FULL_45_16</name>
    <dbReference type="NCBI Taxonomy" id="1802315"/>
    <lineage>
        <taxon>Bacteria</taxon>
        <taxon>Candidatus Tayloriibacteriota</taxon>
    </lineage>
</organism>
<feature type="transmembrane region" description="Helical" evidence="1">
    <location>
        <begin position="20"/>
        <end position="44"/>
    </location>
</feature>
<dbReference type="EMBL" id="MHRT01000006">
    <property type="protein sequence ID" value="OHA29032.1"/>
    <property type="molecule type" value="Genomic_DNA"/>
</dbReference>
<dbReference type="NCBIfam" id="TIGR02532">
    <property type="entry name" value="IV_pilin_GFxxxE"/>
    <property type="match status" value="1"/>
</dbReference>
<keyword evidence="1" id="KW-0472">Membrane</keyword>
<keyword evidence="1" id="KW-1133">Transmembrane helix</keyword>
<name>A0A1G2N138_9BACT</name>
<reference evidence="2 3" key="1">
    <citation type="journal article" date="2016" name="Nat. Commun.">
        <title>Thousands of microbial genomes shed light on interconnected biogeochemical processes in an aquifer system.</title>
        <authorList>
            <person name="Anantharaman K."/>
            <person name="Brown C.T."/>
            <person name="Hug L.A."/>
            <person name="Sharon I."/>
            <person name="Castelle C.J."/>
            <person name="Probst A.J."/>
            <person name="Thomas B.C."/>
            <person name="Singh A."/>
            <person name="Wilkins M.J."/>
            <person name="Karaoz U."/>
            <person name="Brodie E.L."/>
            <person name="Williams K.H."/>
            <person name="Hubbard S.S."/>
            <person name="Banfield J.F."/>
        </authorList>
    </citation>
    <scope>NUCLEOTIDE SEQUENCE [LARGE SCALE GENOMIC DNA]</scope>
</reference>
<dbReference type="SUPFAM" id="SSF54523">
    <property type="entry name" value="Pili subunits"/>
    <property type="match status" value="1"/>
</dbReference>
<evidence type="ECO:0000313" key="3">
    <source>
        <dbReference type="Proteomes" id="UP000178089"/>
    </source>
</evidence>
<dbReference type="Gene3D" id="2.60.120.200">
    <property type="match status" value="1"/>
</dbReference>
<dbReference type="Pfam" id="PF07963">
    <property type="entry name" value="N_methyl"/>
    <property type="match status" value="1"/>
</dbReference>
<dbReference type="InterPro" id="IPR045584">
    <property type="entry name" value="Pilin-like"/>
</dbReference>
<gene>
    <name evidence="2" type="ORF">A3F51_02105</name>
</gene>
<dbReference type="InterPro" id="IPR012902">
    <property type="entry name" value="N_methyl_site"/>
</dbReference>
<dbReference type="Gene3D" id="3.30.700.10">
    <property type="entry name" value="Glycoprotein, Type 4 Pilin"/>
    <property type="match status" value="1"/>
</dbReference>
<dbReference type="STRING" id="1802315.A3F51_02105"/>
<dbReference type="AlphaFoldDB" id="A0A1G2N138"/>